<sequence>MSEFVVKRVFKGQLATGLAALILCFVLSCIFWPIWSMFFKAIFASLAAQGLAEADPKLQSQLLQAMIEGSFFWMVINPWIWQTLVMGNYGKNIFTTKQPQAGIWYTLVAWAVGLIAFFVIIGFLGIWWKPFNLGLMFMPKTAEEVQLAYEGWEVANFFALPVIMAQIPFVSLFQKWPFAGTSKQPTEGWGVFFFSTLAVVLVWMATIMPSFWTNLSLGHEVIVDKPMGGWTTWVAFCEWFIVLFLVPAEGGEGYPMKIFAKKQPWMGIAGLVIAIVGGLILAKGLRGVLAPINPALPPDAIVASIGLSVVVCILIWHHLFDDLPHRRDGTQCGSQGFSQSRDLVSTGCWLRHSLD</sequence>
<keyword evidence="3" id="KW-1185">Reference proteome</keyword>
<comment type="caution">
    <text evidence="2">The sequence shown here is derived from an EMBL/GenBank/DDBJ whole genome shotgun (WGS) entry which is preliminary data.</text>
</comment>
<keyword evidence="1" id="KW-0472">Membrane</keyword>
<protein>
    <submittedName>
        <fullName evidence="2">Uncharacterized protein</fullName>
    </submittedName>
</protein>
<accession>A0A9X4JW91</accession>
<evidence type="ECO:0000256" key="1">
    <source>
        <dbReference type="SAM" id="Phobius"/>
    </source>
</evidence>
<feature type="transmembrane region" description="Helical" evidence="1">
    <location>
        <begin position="227"/>
        <end position="246"/>
    </location>
</feature>
<dbReference type="Proteomes" id="UP001154312">
    <property type="component" value="Unassembled WGS sequence"/>
</dbReference>
<feature type="transmembrane region" description="Helical" evidence="1">
    <location>
        <begin position="157"/>
        <end position="176"/>
    </location>
</feature>
<evidence type="ECO:0000313" key="3">
    <source>
        <dbReference type="Proteomes" id="UP001154312"/>
    </source>
</evidence>
<proteinExistence type="predicted"/>
<dbReference type="RefSeq" id="WP_277445223.1">
    <property type="nucleotide sequence ID" value="NZ_JAKOAV010000039.1"/>
</dbReference>
<feature type="transmembrane region" description="Helical" evidence="1">
    <location>
        <begin position="267"/>
        <end position="289"/>
    </location>
</feature>
<keyword evidence="1" id="KW-0812">Transmembrane</keyword>
<feature type="transmembrane region" description="Helical" evidence="1">
    <location>
        <begin position="301"/>
        <end position="320"/>
    </location>
</feature>
<organism evidence="2 3">
    <name type="scientific">Pelotomaculum isophthalicicum JI</name>
    <dbReference type="NCBI Taxonomy" id="947010"/>
    <lineage>
        <taxon>Bacteria</taxon>
        <taxon>Bacillati</taxon>
        <taxon>Bacillota</taxon>
        <taxon>Clostridia</taxon>
        <taxon>Eubacteriales</taxon>
        <taxon>Desulfotomaculaceae</taxon>
        <taxon>Pelotomaculum</taxon>
    </lineage>
</organism>
<dbReference type="PROSITE" id="PS51257">
    <property type="entry name" value="PROKAR_LIPOPROTEIN"/>
    <property type="match status" value="1"/>
</dbReference>
<feature type="transmembrane region" description="Helical" evidence="1">
    <location>
        <begin position="71"/>
        <end position="90"/>
    </location>
</feature>
<name>A0A9X4JW91_9FIRM</name>
<keyword evidence="1" id="KW-1133">Transmembrane helix</keyword>
<evidence type="ECO:0000313" key="2">
    <source>
        <dbReference type="EMBL" id="MDF9409716.1"/>
    </source>
</evidence>
<reference evidence="2" key="1">
    <citation type="submission" date="2022-02" db="EMBL/GenBank/DDBJ databases">
        <authorList>
            <person name="Leng L."/>
        </authorList>
    </citation>
    <scope>NUCLEOTIDE SEQUENCE</scope>
    <source>
        <strain evidence="2">JI</strain>
    </source>
</reference>
<feature type="transmembrane region" description="Helical" evidence="1">
    <location>
        <begin position="12"/>
        <end position="35"/>
    </location>
</feature>
<feature type="transmembrane region" description="Helical" evidence="1">
    <location>
        <begin position="188"/>
        <end position="207"/>
    </location>
</feature>
<dbReference type="AlphaFoldDB" id="A0A9X4JW91"/>
<dbReference type="EMBL" id="JAKOAV010000039">
    <property type="protein sequence ID" value="MDF9409716.1"/>
    <property type="molecule type" value="Genomic_DNA"/>
</dbReference>
<feature type="transmembrane region" description="Helical" evidence="1">
    <location>
        <begin position="102"/>
        <end position="128"/>
    </location>
</feature>
<gene>
    <name evidence="2" type="ORF">L7E55_15395</name>
</gene>